<gene>
    <name evidence="3" type="ORF">PSYICH_LOCUS910</name>
</gene>
<dbReference type="Pfam" id="PF05699">
    <property type="entry name" value="Dimer_Tnp_hAT"/>
    <property type="match status" value="1"/>
</dbReference>
<feature type="region of interest" description="Disordered" evidence="1">
    <location>
        <begin position="1"/>
        <end position="21"/>
    </location>
</feature>
<dbReference type="InterPro" id="IPR008906">
    <property type="entry name" value="HATC_C_dom"/>
</dbReference>
<dbReference type="PANTHER" id="PTHR45749:SF21">
    <property type="entry name" value="DUF4371 DOMAIN-CONTAINING PROTEIN"/>
    <property type="match status" value="1"/>
</dbReference>
<sequence length="210" mass="24085">MSSRKLSGAQRRKLLREEEEKSKELLKKVPKLDNYFKIAPKTSETNVIQPHMEDEEYDHNNVITSSSTSATGTWSENSDKNAIVTAINNVVTVGEECIQFKYFLKALKEENKEENYNMAKILQVLRRLKIAIYSIIDTALKNFLTIPTTNVTRERSFSTLRRVKNYLRNSLSDSKTSNLALLCIESELVDSLDEDDIISLFISSKLRKTL</sequence>
<protein>
    <recommendedName>
        <fullName evidence="2">HAT C-terminal dimerisation domain-containing protein</fullName>
    </recommendedName>
</protein>
<evidence type="ECO:0000259" key="2">
    <source>
        <dbReference type="Pfam" id="PF05699"/>
    </source>
</evidence>
<dbReference type="GO" id="GO:0046983">
    <property type="term" value="F:protein dimerization activity"/>
    <property type="evidence" value="ECO:0007669"/>
    <property type="project" value="InterPro"/>
</dbReference>
<reference evidence="3" key="1">
    <citation type="submission" date="2022-01" db="EMBL/GenBank/DDBJ databases">
        <authorList>
            <person name="King R."/>
        </authorList>
    </citation>
    <scope>NUCLEOTIDE SEQUENCE</scope>
</reference>
<organism evidence="3 4">
    <name type="scientific">Psylliodes chrysocephalus</name>
    <dbReference type="NCBI Taxonomy" id="3402493"/>
    <lineage>
        <taxon>Eukaryota</taxon>
        <taxon>Metazoa</taxon>
        <taxon>Ecdysozoa</taxon>
        <taxon>Arthropoda</taxon>
        <taxon>Hexapoda</taxon>
        <taxon>Insecta</taxon>
        <taxon>Pterygota</taxon>
        <taxon>Neoptera</taxon>
        <taxon>Endopterygota</taxon>
        <taxon>Coleoptera</taxon>
        <taxon>Polyphaga</taxon>
        <taxon>Cucujiformia</taxon>
        <taxon>Chrysomeloidea</taxon>
        <taxon>Chrysomelidae</taxon>
        <taxon>Galerucinae</taxon>
        <taxon>Alticini</taxon>
        <taxon>Psylliodes</taxon>
    </lineage>
</organism>
<evidence type="ECO:0000313" key="3">
    <source>
        <dbReference type="EMBL" id="CAH1099895.1"/>
    </source>
</evidence>
<dbReference type="Proteomes" id="UP001153636">
    <property type="component" value="Chromosome 1"/>
</dbReference>
<dbReference type="PANTHER" id="PTHR45749">
    <property type="match status" value="1"/>
</dbReference>
<dbReference type="EMBL" id="OV651813">
    <property type="protein sequence ID" value="CAH1099895.1"/>
    <property type="molecule type" value="Genomic_DNA"/>
</dbReference>
<keyword evidence="4" id="KW-1185">Reference proteome</keyword>
<evidence type="ECO:0000313" key="4">
    <source>
        <dbReference type="Proteomes" id="UP001153636"/>
    </source>
</evidence>
<dbReference type="OrthoDB" id="6611240at2759"/>
<dbReference type="AlphaFoldDB" id="A0A9P0CHB6"/>
<evidence type="ECO:0000256" key="1">
    <source>
        <dbReference type="SAM" id="MobiDB-lite"/>
    </source>
</evidence>
<feature type="domain" description="HAT C-terminal dimerisation" evidence="2">
    <location>
        <begin position="117"/>
        <end position="188"/>
    </location>
</feature>
<accession>A0A9P0CHB6</accession>
<name>A0A9P0CHB6_9CUCU</name>
<proteinExistence type="predicted"/>